<dbReference type="InterPro" id="IPR029033">
    <property type="entry name" value="His_PPase_superfam"/>
</dbReference>
<evidence type="ECO:0000256" key="6">
    <source>
        <dbReference type="PIRSR" id="PIRSR613078-2"/>
    </source>
</evidence>
<dbReference type="InterPro" id="IPR013078">
    <property type="entry name" value="His_Pase_superF_clade-1"/>
</dbReference>
<proteinExistence type="inferred from homology"/>
<keyword evidence="3" id="KW-0324">Glycolysis</keyword>
<keyword evidence="4" id="KW-0413">Isomerase</keyword>
<accession>W5IGJ8</accession>
<feature type="active site" description="Proton donor/acceptor" evidence="5">
    <location>
        <position position="91"/>
    </location>
</feature>
<evidence type="ECO:0000256" key="2">
    <source>
        <dbReference type="ARBA" id="ARBA00012028"/>
    </source>
</evidence>
<gene>
    <name evidence="8" type="ORF">HMPREF9020_01024</name>
</gene>
<dbReference type="HOGENOM" id="CLU_033323_13_1_11"/>
<dbReference type="EC" id="5.4.2.11" evidence="2"/>
<dbReference type="EMBL" id="ADCX01000005">
    <property type="protein sequence ID" value="EFG25957.1"/>
    <property type="molecule type" value="Genomic_DNA"/>
</dbReference>
<comment type="caution">
    <text evidence="8">The sequence shown here is derived from an EMBL/GenBank/DDBJ whole genome shotgun (WGS) entry which is preliminary data.</text>
</comment>
<evidence type="ECO:0000313" key="8">
    <source>
        <dbReference type="EMBL" id="EFG25957.1"/>
    </source>
</evidence>
<evidence type="ECO:0000313" key="9">
    <source>
        <dbReference type="Proteomes" id="UP000005777"/>
    </source>
</evidence>
<feature type="active site" description="Tele-phosphohistidine intermediate" evidence="5">
    <location>
        <position position="16"/>
    </location>
</feature>
<reference evidence="8 9" key="1">
    <citation type="submission" date="2012-01" db="EMBL/GenBank/DDBJ databases">
        <title>The Genome Sequence of Scardovia inopinata F0304.</title>
        <authorList>
            <consortium name="The Broad Institute Genome Sequencing Platform"/>
            <person name="Earl A."/>
            <person name="Ward D."/>
            <person name="Feldgarden M."/>
            <person name="Gevers D."/>
            <person name="Izard J."/>
            <person name="Baranova O.V."/>
            <person name="Blanton J.M."/>
            <person name="Tanner A.C."/>
            <person name="Dewhirst F.E."/>
            <person name="Young S.K."/>
            <person name="Zeng Q."/>
            <person name="Gargeya S."/>
            <person name="Fitzgerald M."/>
            <person name="Haas B."/>
            <person name="Abouelleil A."/>
            <person name="Alvarado L."/>
            <person name="Arachchi H.M."/>
            <person name="Berlin A."/>
            <person name="Chapman S.B."/>
            <person name="Gearin G."/>
            <person name="Goldberg J."/>
            <person name="Griggs A."/>
            <person name="Gujja S."/>
            <person name="Hansen M."/>
            <person name="Heiman D."/>
            <person name="Howarth C."/>
            <person name="Larimer J."/>
            <person name="Lui A."/>
            <person name="MacDonald P.J."/>
            <person name="McCowen C."/>
            <person name="Montmayeur A."/>
            <person name="Murphy C."/>
            <person name="Neiman D."/>
            <person name="Pearson M."/>
            <person name="Priest M."/>
            <person name="Roberts A."/>
            <person name="Saif S."/>
            <person name="Shea T."/>
            <person name="Sisk P."/>
            <person name="Stolte C."/>
            <person name="Sykes S."/>
            <person name="Wortman J."/>
            <person name="Nusbaum C."/>
            <person name="Birren B."/>
        </authorList>
    </citation>
    <scope>NUCLEOTIDE SEQUENCE [LARGE SCALE GENOMIC DNA]</scope>
    <source>
        <strain evidence="8 9">F0304</strain>
    </source>
</reference>
<sequence>MAETKASRGKFILLRHGQTVWSESGQYTGRTDIPLTAEGEEQARQAGERLRENFGPELNRAFVLTSPLIRARRTAALAGFESAIADDNLMEFDYGPAEGRTRAQVAAAIGEDTWNIWDRGPLTLPQSLRGTRREKLEGQGTVTIVNGIGESAAMAGARTRAVINRVLPKLEAGENVVCVAHAHILRILTTQWLGMEPSCARMLELETAHFCVLAWHHEDRVIYKWNI</sequence>
<dbReference type="AlphaFoldDB" id="W5IGJ8"/>
<feature type="site" description="Transition state stabilizer" evidence="7">
    <location>
        <position position="181"/>
    </location>
</feature>
<name>W5IGJ8_SCAIO</name>
<organism evidence="8 9">
    <name type="scientific">Scardovia inopinata F0304</name>
    <dbReference type="NCBI Taxonomy" id="641146"/>
    <lineage>
        <taxon>Bacteria</taxon>
        <taxon>Bacillati</taxon>
        <taxon>Actinomycetota</taxon>
        <taxon>Actinomycetes</taxon>
        <taxon>Bifidobacteriales</taxon>
        <taxon>Bifidobacteriaceae</taxon>
        <taxon>Scardovia</taxon>
    </lineage>
</organism>
<dbReference type="eggNOG" id="COG0406">
    <property type="taxonomic scope" value="Bacteria"/>
</dbReference>
<keyword evidence="9" id="KW-1185">Reference proteome</keyword>
<dbReference type="SUPFAM" id="SSF53254">
    <property type="entry name" value="Phosphoglycerate mutase-like"/>
    <property type="match status" value="1"/>
</dbReference>
<dbReference type="GO" id="GO:0004619">
    <property type="term" value="F:phosphoglycerate mutase activity"/>
    <property type="evidence" value="ECO:0007669"/>
    <property type="project" value="UniProtKB-EC"/>
</dbReference>
<dbReference type="PANTHER" id="PTHR11931">
    <property type="entry name" value="PHOSPHOGLYCERATE MUTASE"/>
    <property type="match status" value="1"/>
</dbReference>
<dbReference type="Gene3D" id="3.40.50.1240">
    <property type="entry name" value="Phosphoglycerate mutase-like"/>
    <property type="match status" value="1"/>
</dbReference>
<evidence type="ECO:0000256" key="3">
    <source>
        <dbReference type="ARBA" id="ARBA00023152"/>
    </source>
</evidence>
<comment type="similarity">
    <text evidence="1">Belongs to the phosphoglycerate mutase family. BPG-dependent PGAM subfamily.</text>
</comment>
<dbReference type="SMART" id="SM00855">
    <property type="entry name" value="PGAM"/>
    <property type="match status" value="1"/>
</dbReference>
<dbReference type="GO" id="GO:0006096">
    <property type="term" value="P:glycolytic process"/>
    <property type="evidence" value="ECO:0007669"/>
    <property type="project" value="UniProtKB-KW"/>
</dbReference>
<evidence type="ECO:0000256" key="1">
    <source>
        <dbReference type="ARBA" id="ARBA00006717"/>
    </source>
</evidence>
<dbReference type="Proteomes" id="UP000005777">
    <property type="component" value="Unassembled WGS sequence"/>
</dbReference>
<evidence type="ECO:0000256" key="4">
    <source>
        <dbReference type="ARBA" id="ARBA00023235"/>
    </source>
</evidence>
<dbReference type="InterPro" id="IPR005952">
    <property type="entry name" value="Phosphogly_mut1"/>
</dbReference>
<evidence type="ECO:0000256" key="5">
    <source>
        <dbReference type="PIRSR" id="PIRSR613078-1"/>
    </source>
</evidence>
<dbReference type="RefSeq" id="WP_006293405.1">
    <property type="nucleotide sequence ID" value="NZ_GG770226.1"/>
</dbReference>
<feature type="binding site" evidence="6">
    <location>
        <begin position="91"/>
        <end position="94"/>
    </location>
    <ligand>
        <name>substrate</name>
    </ligand>
</feature>
<dbReference type="CDD" id="cd07067">
    <property type="entry name" value="HP_PGM_like"/>
    <property type="match status" value="1"/>
</dbReference>
<feature type="binding site" evidence="6">
    <location>
        <position position="70"/>
    </location>
    <ligand>
        <name>substrate</name>
    </ligand>
</feature>
<protein>
    <recommendedName>
        <fullName evidence="2">phosphoglycerate mutase (2,3-diphosphoglycerate-dependent)</fullName>
        <ecNumber evidence="2">5.4.2.11</ecNumber>
    </recommendedName>
</protein>
<dbReference type="Pfam" id="PF00300">
    <property type="entry name" value="His_Phos_1"/>
    <property type="match status" value="1"/>
</dbReference>
<feature type="binding site" evidence="6">
    <location>
        <begin position="28"/>
        <end position="29"/>
    </location>
    <ligand>
        <name>substrate</name>
    </ligand>
</feature>
<evidence type="ECO:0000256" key="7">
    <source>
        <dbReference type="PIRSR" id="PIRSR613078-3"/>
    </source>
</evidence>